<sequence>MKKVDDAAILLARVGAGDVKYLNFEAAPMPNEARAGWKLFEAIDAAPDDGEPALPEEIDSDLEIVTTEELPMAHTEHAVVQLDNAPPLVGDRLHARPERLRAMFKRAPPWKKPPPPPAPPWHNCSRDWARCR</sequence>
<evidence type="ECO:0000313" key="2">
    <source>
        <dbReference type="EMBL" id="RJF87930.1"/>
    </source>
</evidence>
<feature type="region of interest" description="Disordered" evidence="1">
    <location>
        <begin position="105"/>
        <end position="132"/>
    </location>
</feature>
<organism evidence="2 3">
    <name type="scientific">Oleomonas cavernae</name>
    <dbReference type="NCBI Taxonomy" id="2320859"/>
    <lineage>
        <taxon>Bacteria</taxon>
        <taxon>Pseudomonadati</taxon>
        <taxon>Pseudomonadota</taxon>
        <taxon>Alphaproteobacteria</taxon>
        <taxon>Acetobacterales</taxon>
        <taxon>Acetobacteraceae</taxon>
        <taxon>Oleomonas</taxon>
    </lineage>
</organism>
<accession>A0A418WD54</accession>
<evidence type="ECO:0000313" key="3">
    <source>
        <dbReference type="Proteomes" id="UP000284605"/>
    </source>
</evidence>
<keyword evidence="3" id="KW-1185">Reference proteome</keyword>
<dbReference type="Proteomes" id="UP000284605">
    <property type="component" value="Unassembled WGS sequence"/>
</dbReference>
<gene>
    <name evidence="2" type="ORF">D3874_13615</name>
</gene>
<comment type="caution">
    <text evidence="2">The sequence shown here is derived from an EMBL/GenBank/DDBJ whole genome shotgun (WGS) entry which is preliminary data.</text>
</comment>
<dbReference type="AlphaFoldDB" id="A0A418WD54"/>
<protein>
    <submittedName>
        <fullName evidence="2">Uncharacterized protein</fullName>
    </submittedName>
</protein>
<evidence type="ECO:0000256" key="1">
    <source>
        <dbReference type="SAM" id="MobiDB-lite"/>
    </source>
</evidence>
<feature type="compositionally biased region" description="Pro residues" evidence="1">
    <location>
        <begin position="110"/>
        <end position="120"/>
    </location>
</feature>
<name>A0A418WD54_9PROT</name>
<reference evidence="2 3" key="1">
    <citation type="submission" date="2018-09" db="EMBL/GenBank/DDBJ databases">
        <authorList>
            <person name="Zhu H."/>
        </authorList>
    </citation>
    <scope>NUCLEOTIDE SEQUENCE [LARGE SCALE GENOMIC DNA]</scope>
    <source>
        <strain evidence="2 3">K1W22B-8</strain>
    </source>
</reference>
<dbReference type="EMBL" id="QYUK01000011">
    <property type="protein sequence ID" value="RJF87930.1"/>
    <property type="molecule type" value="Genomic_DNA"/>
</dbReference>
<proteinExistence type="predicted"/>
<dbReference type="RefSeq" id="WP_119778565.1">
    <property type="nucleotide sequence ID" value="NZ_QYUK01000011.1"/>
</dbReference>